<dbReference type="AlphaFoldDB" id="A0A6A5C7D5"/>
<reference evidence="1 2" key="1">
    <citation type="journal article" date="2019" name="Sci. Rep.">
        <title>Nanopore sequencing improves the draft genome of the human pathogenic amoeba Naegleria fowleri.</title>
        <authorList>
            <person name="Liechti N."/>
            <person name="Schurch N."/>
            <person name="Bruggmann R."/>
            <person name="Wittwer M."/>
        </authorList>
    </citation>
    <scope>NUCLEOTIDE SEQUENCE [LARGE SCALE GENOMIC DNA]</scope>
    <source>
        <strain evidence="1 2">ATCC 30894</strain>
    </source>
</reference>
<dbReference type="GeneID" id="68120202"/>
<comment type="caution">
    <text evidence="1">The sequence shown here is derived from an EMBL/GenBank/DDBJ whole genome shotgun (WGS) entry which is preliminary data.</text>
</comment>
<sequence>MSSFSQLDSDVLSHILSFGLLSAPDVQSLKFTCRSLYQFLSGGSFSSPLRSQEISSLPPIHISDSLRNQLESLYLPRVVIQMGLNVDFEDTEQGEPYQHVIDAMKKIFQNKCRKISSQEVEIEIQWPKCKEYTKSEKESDKNGGNANQDEVEYSTLWKYIDSAHVNSDKNGNREILTEFLHARYFSKKSAAKNDIEASNLNPLDDSENGIASVEKQSTQHFLSLHEETQLRKYEKDDLTNSTPPQEDPYISIQEFLYSWKNKHFEHGKNLYISQLIDSDLNLNACQLFDKFILHLHFVPCMNDRDPSYSTQQLEDSISATLTHPKRKIRHKLRNFIKPYGTIYDGRGIEKYQFLPVGDWTHAHAELKTSVFVKIIFYYLFKDYLIGKIEKQCSMNLKAIYDTESVRYLKKIIEEERYQIRNGCSNTMKSETKHSPLRSFLLIENNVIKAYQNSVLNLYNPSSGSCGRVGRTTLLSVIPSSKFPSCYVPVLSIQEHLALMSLESMNDKMRRIFVSLYLESIYASEMQISDSMRKHYEEKMGVKSKEGISFTTSSQSPPSESTNNTNALNLLSFTFETLEFDRTISKMKHNIVEFPKYPSISLSKISHTRPSPLRLFQETSIIGQIDRFILENICPVKVLCCCNVSVITCCCLTTAWCGCYRGIICPLFLQWLGVPKWLGNLFCDSHRFLPSLDCELCCNVMCCKSPEEYDSFKVYKNATVNDTF</sequence>
<accession>A0A6A5C7D5</accession>
<evidence type="ECO:0000313" key="2">
    <source>
        <dbReference type="Proteomes" id="UP000444721"/>
    </source>
</evidence>
<dbReference type="VEuPathDB" id="AmoebaDB:FDP41_012987"/>
<dbReference type="Proteomes" id="UP000444721">
    <property type="component" value="Unassembled WGS sequence"/>
</dbReference>
<proteinExistence type="predicted"/>
<organism evidence="1 2">
    <name type="scientific">Naegleria fowleri</name>
    <name type="common">Brain eating amoeba</name>
    <dbReference type="NCBI Taxonomy" id="5763"/>
    <lineage>
        <taxon>Eukaryota</taxon>
        <taxon>Discoba</taxon>
        <taxon>Heterolobosea</taxon>
        <taxon>Tetramitia</taxon>
        <taxon>Eutetramitia</taxon>
        <taxon>Vahlkampfiidae</taxon>
        <taxon>Naegleria</taxon>
    </lineage>
</organism>
<dbReference type="CDD" id="cd09917">
    <property type="entry name" value="F-box_SF"/>
    <property type="match status" value="1"/>
</dbReference>
<dbReference type="EMBL" id="VFQX01000016">
    <property type="protein sequence ID" value="KAF0981199.1"/>
    <property type="molecule type" value="Genomic_DNA"/>
</dbReference>
<evidence type="ECO:0000313" key="1">
    <source>
        <dbReference type="EMBL" id="KAF0981199.1"/>
    </source>
</evidence>
<gene>
    <name evidence="1" type="ORF">FDP41_012987</name>
</gene>
<dbReference type="RefSeq" id="XP_044565912.1">
    <property type="nucleotide sequence ID" value="XM_044703566.1"/>
</dbReference>
<name>A0A6A5C7D5_NAEFO</name>
<protein>
    <recommendedName>
        <fullName evidence="3">F-box domain-containing protein</fullName>
    </recommendedName>
</protein>
<dbReference type="OMA" id="PRMESSM"/>
<keyword evidence="2" id="KW-1185">Reference proteome</keyword>
<dbReference type="VEuPathDB" id="AmoebaDB:NF0123600"/>
<dbReference type="OrthoDB" id="10429105at2759"/>
<dbReference type="VEuPathDB" id="AmoebaDB:NfTy_078860"/>
<evidence type="ECO:0008006" key="3">
    <source>
        <dbReference type="Google" id="ProtNLM"/>
    </source>
</evidence>